<gene>
    <name evidence="3" type="ORF">J5A65_08270</name>
</gene>
<name>A0ABX7Y1B5_9ACTN</name>
<keyword evidence="2" id="KW-0812">Transmembrane</keyword>
<dbReference type="RefSeq" id="WP_212321047.1">
    <property type="nucleotide sequence ID" value="NZ_AP024463.1"/>
</dbReference>
<protein>
    <submittedName>
        <fullName evidence="3">Uncharacterized protein</fullName>
    </submittedName>
</protein>
<accession>A0ABX7Y1B5</accession>
<reference evidence="3 4" key="1">
    <citation type="submission" date="2021-03" db="EMBL/GenBank/DDBJ databases">
        <title>Human Oral Microbial Genomes.</title>
        <authorList>
            <person name="Johnston C.D."/>
            <person name="Chen T."/>
            <person name="Dewhirst F.E."/>
        </authorList>
    </citation>
    <scope>NUCLEOTIDE SEQUENCE [LARGE SCALE GENOMIC DNA]</scope>
    <source>
        <strain evidence="3 4">DSMZ 100122</strain>
    </source>
</reference>
<dbReference type="EMBL" id="CP072384">
    <property type="protein sequence ID" value="QUC06965.1"/>
    <property type="molecule type" value="Genomic_DNA"/>
</dbReference>
<evidence type="ECO:0000256" key="2">
    <source>
        <dbReference type="SAM" id="Phobius"/>
    </source>
</evidence>
<feature type="transmembrane region" description="Helical" evidence="2">
    <location>
        <begin position="12"/>
        <end position="32"/>
    </location>
</feature>
<feature type="region of interest" description="Disordered" evidence="1">
    <location>
        <begin position="34"/>
        <end position="57"/>
    </location>
</feature>
<dbReference type="Proteomes" id="UP000678513">
    <property type="component" value="Chromosome"/>
</dbReference>
<keyword evidence="2" id="KW-0472">Membrane</keyword>
<keyword evidence="2" id="KW-1133">Transmembrane helix</keyword>
<proteinExistence type="predicted"/>
<organism evidence="3 4">
    <name type="scientific">Arachnia rubra</name>
    <dbReference type="NCBI Taxonomy" id="1547448"/>
    <lineage>
        <taxon>Bacteria</taxon>
        <taxon>Bacillati</taxon>
        <taxon>Actinomycetota</taxon>
        <taxon>Actinomycetes</taxon>
        <taxon>Propionibacteriales</taxon>
        <taxon>Propionibacteriaceae</taxon>
        <taxon>Arachnia</taxon>
    </lineage>
</organism>
<keyword evidence="4" id="KW-1185">Reference proteome</keyword>
<evidence type="ECO:0000256" key="1">
    <source>
        <dbReference type="SAM" id="MobiDB-lite"/>
    </source>
</evidence>
<evidence type="ECO:0000313" key="4">
    <source>
        <dbReference type="Proteomes" id="UP000678513"/>
    </source>
</evidence>
<evidence type="ECO:0000313" key="3">
    <source>
        <dbReference type="EMBL" id="QUC06965.1"/>
    </source>
</evidence>
<sequence>MQAGASDALASVLVAIASVISILCTVPVGGAIDRLGDRSQGRPAHLGESLGHEHRMG</sequence>